<comment type="cofactor">
    <cofactor evidence="1 4">
        <name>(R)-lipoate</name>
        <dbReference type="ChEBI" id="CHEBI:83088"/>
    </cofactor>
</comment>
<dbReference type="SUPFAM" id="SSF47005">
    <property type="entry name" value="Peripheral subunit-binding domain of 2-oxo acid dehydrogenase complex"/>
    <property type="match status" value="1"/>
</dbReference>
<dbReference type="Gene3D" id="4.10.320.10">
    <property type="entry name" value="E3-binding domain"/>
    <property type="match status" value="1"/>
</dbReference>
<dbReference type="SUPFAM" id="SSF52777">
    <property type="entry name" value="CoA-dependent acyltransferases"/>
    <property type="match status" value="1"/>
</dbReference>
<dbReference type="PANTHER" id="PTHR23151:SF90">
    <property type="entry name" value="DIHYDROLIPOYLLYSINE-RESIDUE ACETYLTRANSFERASE COMPONENT OF PYRUVATE DEHYDROGENASE COMPLEX, MITOCHONDRIAL-RELATED"/>
    <property type="match status" value="1"/>
</dbReference>
<accession>A0AAN1RWW5</accession>
<dbReference type="EC" id="2.3.1.-" evidence="4"/>
<keyword evidence="4" id="KW-0012">Acyltransferase</keyword>
<dbReference type="GO" id="GO:0016746">
    <property type="term" value="F:acyltransferase activity"/>
    <property type="evidence" value="ECO:0007669"/>
    <property type="project" value="UniProtKB-KW"/>
</dbReference>
<evidence type="ECO:0000256" key="3">
    <source>
        <dbReference type="ARBA" id="ARBA00022823"/>
    </source>
</evidence>
<protein>
    <recommendedName>
        <fullName evidence="4">Dihydrolipoamide acetyltransferase component of pyruvate dehydrogenase complex</fullName>
        <ecNumber evidence="4">2.3.1.-</ecNumber>
    </recommendedName>
</protein>
<dbReference type="PROSITE" id="PS50968">
    <property type="entry name" value="BIOTINYL_LIPOYL"/>
    <property type="match status" value="1"/>
</dbReference>
<dbReference type="Pfam" id="PF00198">
    <property type="entry name" value="2-oxoacid_dh"/>
    <property type="match status" value="1"/>
</dbReference>
<dbReference type="InterPro" id="IPR011053">
    <property type="entry name" value="Single_hybrid_motif"/>
</dbReference>
<dbReference type="Pfam" id="PF00364">
    <property type="entry name" value="Biotin_lipoyl"/>
    <property type="match status" value="1"/>
</dbReference>
<evidence type="ECO:0000313" key="7">
    <source>
        <dbReference type="EMBL" id="AZW17566.1"/>
    </source>
</evidence>
<dbReference type="InterPro" id="IPR036625">
    <property type="entry name" value="E3-bd_dom_sf"/>
</dbReference>
<sequence>MTVRRELLMPKLGLTMTEGLVADWMVAPGQAFGAGQGVFVVETDKVANEIPAEAAGTLAEILVSAGQSAPVGAVLAYWEDGQAAGAGATARAAAPAGAATSAPATPAPAAAAPAAAAVRIVASPLARRLARERGLDLAGVRGTGPRGRIVARDLPAASRAAAPEAAADDGYTRIAPTPLQATVARRLAQGKQETPHFYLAVEAEVSRLLALRRELNAQPGTRLTINHFIVQAVARALRALPWANRVWQDGAILAFDRIDVGVAVDTPAGLLAPAVRDIGGLGLGGLARRLDALVGRVREHGLRPEDLGQPAITVSNAGMHNVSYMTSIINPGQAMILGVGSIRELFRPDAQGQPALRREIGLVLSADHRILDGVRALEFVNEVVGLLEQPARLILD</sequence>
<dbReference type="InterPro" id="IPR000089">
    <property type="entry name" value="Biotin_lipoyl"/>
</dbReference>
<evidence type="ECO:0000259" key="5">
    <source>
        <dbReference type="PROSITE" id="PS50968"/>
    </source>
</evidence>
<proteinExistence type="inferred from homology"/>
<dbReference type="InterPro" id="IPR023213">
    <property type="entry name" value="CAT-like_dom_sf"/>
</dbReference>
<dbReference type="Gene3D" id="2.40.50.100">
    <property type="match status" value="1"/>
</dbReference>
<evidence type="ECO:0000313" key="8">
    <source>
        <dbReference type="Proteomes" id="UP000282741"/>
    </source>
</evidence>
<evidence type="ECO:0000256" key="1">
    <source>
        <dbReference type="ARBA" id="ARBA00001938"/>
    </source>
</evidence>
<dbReference type="SUPFAM" id="SSF51230">
    <property type="entry name" value="Single hybrid motif"/>
    <property type="match status" value="1"/>
</dbReference>
<evidence type="ECO:0000256" key="2">
    <source>
        <dbReference type="ARBA" id="ARBA00007317"/>
    </source>
</evidence>
<keyword evidence="3 4" id="KW-0450">Lipoyl</keyword>
<dbReference type="PANTHER" id="PTHR23151">
    <property type="entry name" value="DIHYDROLIPOAMIDE ACETYL/SUCCINYL-TRANSFERASE-RELATED"/>
    <property type="match status" value="1"/>
</dbReference>
<dbReference type="InterPro" id="IPR004167">
    <property type="entry name" value="PSBD"/>
</dbReference>
<dbReference type="InterPro" id="IPR003016">
    <property type="entry name" value="2-oxoA_DH_lipoyl-BS"/>
</dbReference>
<dbReference type="PROSITE" id="PS00189">
    <property type="entry name" value="LIPOYL"/>
    <property type="match status" value="1"/>
</dbReference>
<reference evidence="8" key="1">
    <citation type="submission" date="2017-10" db="EMBL/GenBank/DDBJ databases">
        <title>Whole genome sequencing of various Bordetella species.</title>
        <authorList>
            <person name="Weigand M.R."/>
            <person name="Loparev V."/>
            <person name="Peng Y."/>
            <person name="Bowden K.E."/>
            <person name="Tondella M.L."/>
            <person name="Williams M.M."/>
        </authorList>
    </citation>
    <scope>NUCLEOTIDE SEQUENCE [LARGE SCALE GENOMIC DNA]</scope>
    <source>
        <strain evidence="8">H720</strain>
    </source>
</reference>
<dbReference type="Gene3D" id="3.30.559.10">
    <property type="entry name" value="Chloramphenicol acetyltransferase-like domain"/>
    <property type="match status" value="1"/>
</dbReference>
<dbReference type="InterPro" id="IPR001078">
    <property type="entry name" value="2-oxoacid_DH_actylTfrase"/>
</dbReference>
<comment type="similarity">
    <text evidence="2 4">Belongs to the 2-oxoacid dehydrogenase family.</text>
</comment>
<feature type="domain" description="Peripheral subunit-binding (PSBD)" evidence="6">
    <location>
        <begin position="121"/>
        <end position="158"/>
    </location>
</feature>
<dbReference type="Proteomes" id="UP000282741">
    <property type="component" value="Chromosome"/>
</dbReference>
<keyword evidence="4" id="KW-0808">Transferase</keyword>
<organism evidence="7 8">
    <name type="scientific">Bordetella hinzii</name>
    <dbReference type="NCBI Taxonomy" id="103855"/>
    <lineage>
        <taxon>Bacteria</taxon>
        <taxon>Pseudomonadati</taxon>
        <taxon>Pseudomonadota</taxon>
        <taxon>Betaproteobacteria</taxon>
        <taxon>Burkholderiales</taxon>
        <taxon>Alcaligenaceae</taxon>
        <taxon>Bordetella</taxon>
    </lineage>
</organism>
<dbReference type="InterPro" id="IPR045257">
    <property type="entry name" value="E2/Pdx1"/>
</dbReference>
<dbReference type="CDD" id="cd06849">
    <property type="entry name" value="lipoyl_domain"/>
    <property type="match status" value="1"/>
</dbReference>
<name>A0AAN1RWW5_9BORD</name>
<dbReference type="EMBL" id="CP024172">
    <property type="protein sequence ID" value="AZW17566.1"/>
    <property type="molecule type" value="Genomic_DNA"/>
</dbReference>
<evidence type="ECO:0000259" key="6">
    <source>
        <dbReference type="PROSITE" id="PS51826"/>
    </source>
</evidence>
<evidence type="ECO:0000256" key="4">
    <source>
        <dbReference type="RuleBase" id="RU003423"/>
    </source>
</evidence>
<dbReference type="AlphaFoldDB" id="A0AAN1RWW5"/>
<dbReference type="PROSITE" id="PS51826">
    <property type="entry name" value="PSBD"/>
    <property type="match status" value="1"/>
</dbReference>
<gene>
    <name evidence="7" type="ORF">CS347_12715</name>
</gene>
<dbReference type="Pfam" id="PF02817">
    <property type="entry name" value="E3_binding"/>
    <property type="match status" value="1"/>
</dbReference>
<dbReference type="GO" id="GO:0006086">
    <property type="term" value="P:pyruvate decarboxylation to acetyl-CoA"/>
    <property type="evidence" value="ECO:0007669"/>
    <property type="project" value="InterPro"/>
</dbReference>
<feature type="domain" description="Lipoyl-binding" evidence="5">
    <location>
        <begin position="4"/>
        <end position="79"/>
    </location>
</feature>
<dbReference type="GO" id="GO:0045254">
    <property type="term" value="C:pyruvate dehydrogenase complex"/>
    <property type="evidence" value="ECO:0007669"/>
    <property type="project" value="InterPro"/>
</dbReference>